<proteinExistence type="inferred from homology"/>
<dbReference type="PIRSF" id="PIRSF006488">
    <property type="entry name" value="Exonuc_VII_S"/>
    <property type="match status" value="1"/>
</dbReference>
<evidence type="ECO:0000256" key="2">
    <source>
        <dbReference type="ARBA" id="ARBA00022490"/>
    </source>
</evidence>
<keyword evidence="5 6" id="KW-0269">Exonuclease</keyword>
<comment type="caution">
    <text evidence="8">The sequence shown here is derived from an EMBL/GenBank/DDBJ whole genome shotgun (WGS) entry which is preliminary data.</text>
</comment>
<name>A0ABQ0AEA6_9GAMM</name>
<evidence type="ECO:0000313" key="9">
    <source>
        <dbReference type="Proteomes" id="UP001465153"/>
    </source>
</evidence>
<dbReference type="NCBIfam" id="NF002140">
    <property type="entry name" value="PRK00977.1-4"/>
    <property type="match status" value="1"/>
</dbReference>
<comment type="subcellular location">
    <subcellularLocation>
        <location evidence="6">Cytoplasm</location>
    </subcellularLocation>
</comment>
<gene>
    <name evidence="6" type="primary">xseB</name>
    <name evidence="8" type="ORF">NBRC116591_37960</name>
</gene>
<dbReference type="SUPFAM" id="SSF116842">
    <property type="entry name" value="XseB-like"/>
    <property type="match status" value="1"/>
</dbReference>
<keyword evidence="3 6" id="KW-0540">Nuclease</keyword>
<comment type="catalytic activity">
    <reaction evidence="6">
        <text>Exonucleolytic cleavage in either 5'- to 3'- or 3'- to 5'-direction to yield nucleoside 5'-phosphates.</text>
        <dbReference type="EC" id="3.1.11.6"/>
    </reaction>
</comment>
<dbReference type="Proteomes" id="UP001465153">
    <property type="component" value="Unassembled WGS sequence"/>
</dbReference>
<dbReference type="NCBIfam" id="TIGR01280">
    <property type="entry name" value="xseB"/>
    <property type="match status" value="1"/>
</dbReference>
<protein>
    <recommendedName>
        <fullName evidence="6">Exodeoxyribonuclease 7 small subunit</fullName>
        <ecNumber evidence="6">3.1.11.6</ecNumber>
    </recommendedName>
    <alternativeName>
        <fullName evidence="6">Exodeoxyribonuclease VII small subunit</fullName>
        <shortName evidence="6">Exonuclease VII small subunit</shortName>
    </alternativeName>
</protein>
<keyword evidence="4 6" id="KW-0378">Hydrolase</keyword>
<comment type="similarity">
    <text evidence="1 6">Belongs to the XseB family.</text>
</comment>
<feature type="coiled-coil region" evidence="7">
    <location>
        <begin position="45"/>
        <end position="72"/>
    </location>
</feature>
<keyword evidence="2 6" id="KW-0963">Cytoplasm</keyword>
<evidence type="ECO:0000256" key="7">
    <source>
        <dbReference type="SAM" id="Coils"/>
    </source>
</evidence>
<keyword evidence="7" id="KW-0175">Coiled coil</keyword>
<sequence>MAARKKHPDFESALSELEELIEQLESGDLSLDASLKAFEKGVKLTRECQQRLTEAEQKVQKLVAEQGQLSLEDFDTPEDSQ</sequence>
<evidence type="ECO:0000256" key="4">
    <source>
        <dbReference type="ARBA" id="ARBA00022801"/>
    </source>
</evidence>
<evidence type="ECO:0000256" key="6">
    <source>
        <dbReference type="HAMAP-Rule" id="MF_00337"/>
    </source>
</evidence>
<keyword evidence="9" id="KW-1185">Reference proteome</keyword>
<dbReference type="PANTHER" id="PTHR34137:SF1">
    <property type="entry name" value="EXODEOXYRIBONUCLEASE 7 SMALL SUBUNIT"/>
    <property type="match status" value="1"/>
</dbReference>
<comment type="subunit">
    <text evidence="6">Heterooligomer composed of large and small subunits.</text>
</comment>
<dbReference type="Gene3D" id="1.10.287.1040">
    <property type="entry name" value="Exonuclease VII, small subunit"/>
    <property type="match status" value="1"/>
</dbReference>
<evidence type="ECO:0000313" key="8">
    <source>
        <dbReference type="EMBL" id="GAA6169984.1"/>
    </source>
</evidence>
<dbReference type="InterPro" id="IPR003761">
    <property type="entry name" value="Exonuc_VII_S"/>
</dbReference>
<dbReference type="EMBL" id="BAABWN010000017">
    <property type="protein sequence ID" value="GAA6169984.1"/>
    <property type="molecule type" value="Genomic_DNA"/>
</dbReference>
<dbReference type="PANTHER" id="PTHR34137">
    <property type="entry name" value="EXODEOXYRIBONUCLEASE 7 SMALL SUBUNIT"/>
    <property type="match status" value="1"/>
</dbReference>
<evidence type="ECO:0000256" key="1">
    <source>
        <dbReference type="ARBA" id="ARBA00009998"/>
    </source>
</evidence>
<dbReference type="RefSeq" id="WP_233088384.1">
    <property type="nucleotide sequence ID" value="NZ_BAABWN010000017.1"/>
</dbReference>
<dbReference type="EC" id="3.1.11.6" evidence="6"/>
<evidence type="ECO:0000256" key="3">
    <source>
        <dbReference type="ARBA" id="ARBA00022722"/>
    </source>
</evidence>
<accession>A0ABQ0AEA6</accession>
<comment type="function">
    <text evidence="6">Bidirectionally degrades single-stranded DNA into large acid-insoluble oligonucleotides, which are then degraded further into small acid-soluble oligonucleotides.</text>
</comment>
<dbReference type="Pfam" id="PF02609">
    <property type="entry name" value="Exonuc_VII_S"/>
    <property type="match status" value="1"/>
</dbReference>
<dbReference type="HAMAP" id="MF_00337">
    <property type="entry name" value="Exonuc_7_S"/>
    <property type="match status" value="1"/>
</dbReference>
<evidence type="ECO:0000256" key="5">
    <source>
        <dbReference type="ARBA" id="ARBA00022839"/>
    </source>
</evidence>
<reference evidence="8 9" key="1">
    <citation type="submission" date="2024-04" db="EMBL/GenBank/DDBJ databases">
        <title>Draft genome sequence of Sessilibacter corallicola NBRC 116591.</title>
        <authorList>
            <person name="Miyakawa T."/>
            <person name="Kusuya Y."/>
            <person name="Miura T."/>
        </authorList>
    </citation>
    <scope>NUCLEOTIDE SEQUENCE [LARGE SCALE GENOMIC DNA]</scope>
    <source>
        <strain evidence="8 9">KU-00831-HH</strain>
    </source>
</reference>
<organism evidence="8 9">
    <name type="scientific">Sessilibacter corallicola</name>
    <dbReference type="NCBI Taxonomy" id="2904075"/>
    <lineage>
        <taxon>Bacteria</taxon>
        <taxon>Pseudomonadati</taxon>
        <taxon>Pseudomonadota</taxon>
        <taxon>Gammaproteobacteria</taxon>
        <taxon>Cellvibrionales</taxon>
        <taxon>Cellvibrionaceae</taxon>
        <taxon>Sessilibacter</taxon>
    </lineage>
</organism>
<dbReference type="InterPro" id="IPR037004">
    <property type="entry name" value="Exonuc_VII_ssu_sf"/>
</dbReference>